<dbReference type="PANTHER" id="PTHR43640:SF1">
    <property type="entry name" value="THIOREDOXIN-DEPENDENT PEROXIREDOXIN"/>
    <property type="match status" value="1"/>
</dbReference>
<feature type="domain" description="Thioredoxin" evidence="2">
    <location>
        <begin position="8"/>
        <end position="162"/>
    </location>
</feature>
<evidence type="ECO:0000313" key="3">
    <source>
        <dbReference type="EMBL" id="GAA3602287.1"/>
    </source>
</evidence>
<name>A0ABP6ZBA2_9ACTN</name>
<gene>
    <name evidence="3" type="ORF">GCM10022419_103310</name>
</gene>
<dbReference type="RefSeq" id="WP_345573477.1">
    <property type="nucleotide sequence ID" value="NZ_BAABDQ010000037.1"/>
</dbReference>
<keyword evidence="4" id="KW-1185">Reference proteome</keyword>
<accession>A0ABP6ZBA2</accession>
<protein>
    <submittedName>
        <fullName evidence="3">Thioredoxin family protein</fullName>
    </submittedName>
</protein>
<evidence type="ECO:0000256" key="1">
    <source>
        <dbReference type="SAM" id="MobiDB-lite"/>
    </source>
</evidence>
<feature type="region of interest" description="Disordered" evidence="1">
    <location>
        <begin position="172"/>
        <end position="191"/>
    </location>
</feature>
<dbReference type="Pfam" id="PF00578">
    <property type="entry name" value="AhpC-TSA"/>
    <property type="match status" value="1"/>
</dbReference>
<dbReference type="InterPro" id="IPR013766">
    <property type="entry name" value="Thioredoxin_domain"/>
</dbReference>
<dbReference type="InterPro" id="IPR047262">
    <property type="entry name" value="PRX-like1"/>
</dbReference>
<sequence length="191" mass="19908">MAANSFMVPLGTPAPAFDLTAINGGSVSLADLKGSPATLVVFLSNHCPYARHIENGLGALAAGYGARLSIVAICSNDSVNYPDDDPTHLAEQAARARFTFPYLLDDTQEVAKAYQAACTPDFFLYDAQLRLVYRGEFDGARPGNSVPVTGSSLRAAIEALLAGDPVPEEQNPALGCGIKWKPGNAPSGPGA</sequence>
<dbReference type="PANTHER" id="PTHR43640">
    <property type="entry name" value="OS07G0260300 PROTEIN"/>
    <property type="match status" value="1"/>
</dbReference>
<dbReference type="CDD" id="cd02969">
    <property type="entry name" value="PRX_like1"/>
    <property type="match status" value="1"/>
</dbReference>
<dbReference type="PROSITE" id="PS51352">
    <property type="entry name" value="THIOREDOXIN_2"/>
    <property type="match status" value="1"/>
</dbReference>
<proteinExistence type="predicted"/>
<dbReference type="EMBL" id="BAABDQ010000037">
    <property type="protein sequence ID" value="GAA3602287.1"/>
    <property type="molecule type" value="Genomic_DNA"/>
</dbReference>
<dbReference type="Gene3D" id="3.40.30.10">
    <property type="entry name" value="Glutaredoxin"/>
    <property type="match status" value="1"/>
</dbReference>
<evidence type="ECO:0000313" key="4">
    <source>
        <dbReference type="Proteomes" id="UP001500630"/>
    </source>
</evidence>
<evidence type="ECO:0000259" key="2">
    <source>
        <dbReference type="PROSITE" id="PS51352"/>
    </source>
</evidence>
<dbReference type="InterPro" id="IPR036249">
    <property type="entry name" value="Thioredoxin-like_sf"/>
</dbReference>
<dbReference type="InterPro" id="IPR000866">
    <property type="entry name" value="AhpC/TSA"/>
</dbReference>
<reference evidence="4" key="1">
    <citation type="journal article" date="2019" name="Int. J. Syst. Evol. Microbiol.">
        <title>The Global Catalogue of Microorganisms (GCM) 10K type strain sequencing project: providing services to taxonomists for standard genome sequencing and annotation.</title>
        <authorList>
            <consortium name="The Broad Institute Genomics Platform"/>
            <consortium name="The Broad Institute Genome Sequencing Center for Infectious Disease"/>
            <person name="Wu L."/>
            <person name="Ma J."/>
        </authorList>
    </citation>
    <scope>NUCLEOTIDE SEQUENCE [LARGE SCALE GENOMIC DNA]</scope>
    <source>
        <strain evidence="4">JCM 17326</strain>
    </source>
</reference>
<dbReference type="Proteomes" id="UP001500630">
    <property type="component" value="Unassembled WGS sequence"/>
</dbReference>
<comment type="caution">
    <text evidence="3">The sequence shown here is derived from an EMBL/GenBank/DDBJ whole genome shotgun (WGS) entry which is preliminary data.</text>
</comment>
<organism evidence="3 4">
    <name type="scientific">Nonomuraea rosea</name>
    <dbReference type="NCBI Taxonomy" id="638574"/>
    <lineage>
        <taxon>Bacteria</taxon>
        <taxon>Bacillati</taxon>
        <taxon>Actinomycetota</taxon>
        <taxon>Actinomycetes</taxon>
        <taxon>Streptosporangiales</taxon>
        <taxon>Streptosporangiaceae</taxon>
        <taxon>Nonomuraea</taxon>
    </lineage>
</organism>
<dbReference type="SUPFAM" id="SSF52833">
    <property type="entry name" value="Thioredoxin-like"/>
    <property type="match status" value="1"/>
</dbReference>